<reference evidence="1 2" key="1">
    <citation type="submission" date="2023-12" db="EMBL/GenBank/DDBJ databases">
        <title>Baltic Sea Cyanobacteria.</title>
        <authorList>
            <person name="Delbaje E."/>
            <person name="Fewer D.P."/>
            <person name="Shishido T.K."/>
        </authorList>
    </citation>
    <scope>NUCLEOTIDE SEQUENCE [LARGE SCALE GENOMIC DNA]</scope>
    <source>
        <strain evidence="1 2">CCNP 1315</strain>
    </source>
</reference>
<dbReference type="EMBL" id="JAYGHT010000136">
    <property type="protein sequence ID" value="MEA5521677.1"/>
    <property type="molecule type" value="Genomic_DNA"/>
</dbReference>
<dbReference type="RefSeq" id="WP_323274706.1">
    <property type="nucleotide sequence ID" value="NZ_JAYGHT010000136.1"/>
</dbReference>
<dbReference type="Proteomes" id="UP001301728">
    <property type="component" value="Unassembled WGS sequence"/>
</dbReference>
<comment type="caution">
    <text evidence="1">The sequence shown here is derived from an EMBL/GenBank/DDBJ whole genome shotgun (WGS) entry which is preliminary data.</text>
</comment>
<organism evidence="1 2">
    <name type="scientific">Limnoraphis robusta CCNP1315</name>
    <dbReference type="NCBI Taxonomy" id="3110306"/>
    <lineage>
        <taxon>Bacteria</taxon>
        <taxon>Bacillati</taxon>
        <taxon>Cyanobacteriota</taxon>
        <taxon>Cyanophyceae</taxon>
        <taxon>Oscillatoriophycideae</taxon>
        <taxon>Oscillatoriales</taxon>
        <taxon>Sirenicapillariaceae</taxon>
        <taxon>Limnoraphis</taxon>
    </lineage>
</organism>
<gene>
    <name evidence="1" type="ORF">VB854_22320</name>
</gene>
<evidence type="ECO:0000313" key="2">
    <source>
        <dbReference type="Proteomes" id="UP001301728"/>
    </source>
</evidence>
<evidence type="ECO:0008006" key="3">
    <source>
        <dbReference type="Google" id="ProtNLM"/>
    </source>
</evidence>
<keyword evidence="2" id="KW-1185">Reference proteome</keyword>
<accession>A0ABU5U3A6</accession>
<name>A0ABU5U3A6_9CYAN</name>
<evidence type="ECO:0000313" key="1">
    <source>
        <dbReference type="EMBL" id="MEA5521677.1"/>
    </source>
</evidence>
<protein>
    <recommendedName>
        <fullName evidence="3">VWFA domain-containing protein</fullName>
    </recommendedName>
</protein>
<sequence length="189" mass="21279">MQNSVSEPATVQLVLQPNTAELTSTTEDVIHVLSRRVRPHHWVEISMISQQENPEILLSKQANRRSIQQVRSQLDANPQTPELEPIPSPDTAIVAAIQRFSDRVVATNGKHPIYFYLVTDGTSDPQAIAQLREISKTLTQYNLETAHLFVLGLKPKHRLSMAGGFAPIGDQVEFASNNYDEWVQLLRKF</sequence>
<proteinExistence type="predicted"/>